<dbReference type="PANTHER" id="PTHR12993">
    <property type="entry name" value="N-ACETYLGLUCOSAMINYL-PHOSPHATIDYLINOSITOL DE-N-ACETYLASE-RELATED"/>
    <property type="match status" value="1"/>
</dbReference>
<dbReference type="RefSeq" id="WP_091287494.1">
    <property type="nucleotide sequence ID" value="NZ_FNON01000001.1"/>
</dbReference>
<dbReference type="SUPFAM" id="SSF53335">
    <property type="entry name" value="S-adenosyl-L-methionine-dependent methyltransferases"/>
    <property type="match status" value="1"/>
</dbReference>
<dbReference type="GO" id="GO:0016811">
    <property type="term" value="F:hydrolase activity, acting on carbon-nitrogen (but not peptide) bonds, in linear amides"/>
    <property type="evidence" value="ECO:0007669"/>
    <property type="project" value="TreeGrafter"/>
</dbReference>
<keyword evidence="3" id="KW-1185">Reference proteome</keyword>
<dbReference type="Gene3D" id="3.40.50.10320">
    <property type="entry name" value="LmbE-like"/>
    <property type="match status" value="1"/>
</dbReference>
<dbReference type="SUPFAM" id="SSF102588">
    <property type="entry name" value="LmbE-like"/>
    <property type="match status" value="1"/>
</dbReference>
<dbReference type="InterPro" id="IPR003737">
    <property type="entry name" value="GlcNAc_PI_deacetylase-related"/>
</dbReference>
<dbReference type="GO" id="GO:0016137">
    <property type="term" value="P:glycoside metabolic process"/>
    <property type="evidence" value="ECO:0007669"/>
    <property type="project" value="UniProtKB-ARBA"/>
</dbReference>
<dbReference type="Proteomes" id="UP000199515">
    <property type="component" value="Unassembled WGS sequence"/>
</dbReference>
<dbReference type="InterPro" id="IPR024078">
    <property type="entry name" value="LmbE-like_dom_sf"/>
</dbReference>
<dbReference type="EMBL" id="FNON01000001">
    <property type="protein sequence ID" value="SDW66739.1"/>
    <property type="molecule type" value="Genomic_DNA"/>
</dbReference>
<dbReference type="InterPro" id="IPR029063">
    <property type="entry name" value="SAM-dependent_MTases_sf"/>
</dbReference>
<proteinExistence type="predicted"/>
<sequence length="426" mass="46738">MTEYIPESHWRPALAARELRPFPASGFTSALVVAAHPDDETLGAAGLLQRLHAEGTEITLVIATDGEAAFPESTSDERRELGRLRRTELADSLTAQGLHEVEPVWLGLPDSGLSAHAGELTAALAELATGRELCLAPWPGDPHPDHQAAGLATLRAAPVTSHCWSYPIWLWHWLADDDPAIPWSRAFAYPLDQHEQAGKAAAVAAFASQLKPGPRGEDPILPPEVLAHFARDTEVFFREPPTKSAPHSRFAELYGGAPDPWQVSTRWYERRKRAVALAALPDQHYGFVVEPACGTGVLTRELAARCDRLLAFDPVPAAVAQATTSSTVDVRVGALPSDLPPSGVDLLVYSEILYYLDDAELTETIERSVAALRPGGQLLAVHWLHWAAEAPRDGRDAHRRLLERPEFDVLVEHTDEQFLLHVLRRR</sequence>
<protein>
    <submittedName>
        <fullName evidence="2">N-acetylglucosaminyl deacetylase, LmbE family</fullName>
    </submittedName>
</protein>
<dbReference type="OrthoDB" id="116799at2"/>
<evidence type="ECO:0000256" key="1">
    <source>
        <dbReference type="ARBA" id="ARBA00022833"/>
    </source>
</evidence>
<dbReference type="AlphaFoldDB" id="A0A1H2VFS3"/>
<dbReference type="Pfam" id="PF02585">
    <property type="entry name" value="PIG-L"/>
    <property type="match status" value="1"/>
</dbReference>
<dbReference type="GO" id="GO:0009312">
    <property type="term" value="P:oligosaccharide biosynthetic process"/>
    <property type="evidence" value="ECO:0007669"/>
    <property type="project" value="InterPro"/>
</dbReference>
<gene>
    <name evidence="2" type="ORF">SAMN05421504_1011200</name>
</gene>
<name>A0A1H2VFS3_9PSEU</name>
<dbReference type="STRING" id="589385.SAMN05421504_1011200"/>
<dbReference type="CDD" id="cd02440">
    <property type="entry name" value="AdoMet_MTases"/>
    <property type="match status" value="1"/>
</dbReference>
<evidence type="ECO:0000313" key="2">
    <source>
        <dbReference type="EMBL" id="SDW66739.1"/>
    </source>
</evidence>
<reference evidence="2 3" key="1">
    <citation type="submission" date="2016-10" db="EMBL/GenBank/DDBJ databases">
        <authorList>
            <person name="de Groot N.N."/>
        </authorList>
    </citation>
    <scope>NUCLEOTIDE SEQUENCE [LARGE SCALE GENOMIC DNA]</scope>
    <source>
        <strain evidence="2 3">CPCC 202699</strain>
    </source>
</reference>
<organism evidence="2 3">
    <name type="scientific">Amycolatopsis xylanica</name>
    <dbReference type="NCBI Taxonomy" id="589385"/>
    <lineage>
        <taxon>Bacteria</taxon>
        <taxon>Bacillati</taxon>
        <taxon>Actinomycetota</taxon>
        <taxon>Actinomycetes</taxon>
        <taxon>Pseudonocardiales</taxon>
        <taxon>Pseudonocardiaceae</taxon>
        <taxon>Amycolatopsis</taxon>
    </lineage>
</organism>
<accession>A0A1H2VFS3</accession>
<dbReference type="GO" id="GO:0008757">
    <property type="term" value="F:S-adenosylmethionine-dependent methyltransferase activity"/>
    <property type="evidence" value="ECO:0007669"/>
    <property type="project" value="InterPro"/>
</dbReference>
<dbReference type="Pfam" id="PF05401">
    <property type="entry name" value="NodS"/>
    <property type="match status" value="1"/>
</dbReference>
<dbReference type="InterPro" id="IPR008715">
    <property type="entry name" value="SAM-MeTfrase_NodS-like"/>
</dbReference>
<dbReference type="PANTHER" id="PTHR12993:SF11">
    <property type="entry name" value="N-ACETYLGLUCOSAMINYL-PHOSPHATIDYLINOSITOL DE-N-ACETYLASE"/>
    <property type="match status" value="1"/>
</dbReference>
<dbReference type="Gene3D" id="3.40.50.150">
    <property type="entry name" value="Vaccinia Virus protein VP39"/>
    <property type="match status" value="1"/>
</dbReference>
<keyword evidence="1" id="KW-0862">Zinc</keyword>
<evidence type="ECO:0000313" key="3">
    <source>
        <dbReference type="Proteomes" id="UP000199515"/>
    </source>
</evidence>